<proteinExistence type="predicted"/>
<sequence length="69" mass="7668">MGGRMRLLEKLPTAVAGFRLTMSAIRGGVPGNGVKDEVCYGMEKGMVNMTLKYEFKEVEEDSNWVIDNP</sequence>
<evidence type="ECO:0000313" key="2">
    <source>
        <dbReference type="Proteomes" id="UP000182259"/>
    </source>
</evidence>
<evidence type="ECO:0000313" key="1">
    <source>
        <dbReference type="EMBL" id="SGZ52467.1"/>
    </source>
</evidence>
<reference evidence="1 2" key="1">
    <citation type="submission" date="2016-10" db="EMBL/GenBank/DDBJ databases">
        <authorList>
            <person name="de Groot N.N."/>
        </authorList>
    </citation>
    <scope>NUCLEOTIDE SEQUENCE [LARGE SCALE GENOMIC DNA]</scope>
    <source>
        <strain evidence="1 2">PYCC 4715</strain>
    </source>
</reference>
<protein>
    <submittedName>
        <fullName evidence="1">CIC11C00000002095</fullName>
    </submittedName>
</protein>
<dbReference type="EMBL" id="LT635765">
    <property type="protein sequence ID" value="SGZ52467.1"/>
    <property type="molecule type" value="Genomic_DNA"/>
</dbReference>
<accession>A0A1L0BMI0</accession>
<organism evidence="1 2">
    <name type="scientific">Sungouiella intermedia</name>
    <dbReference type="NCBI Taxonomy" id="45354"/>
    <lineage>
        <taxon>Eukaryota</taxon>
        <taxon>Fungi</taxon>
        <taxon>Dikarya</taxon>
        <taxon>Ascomycota</taxon>
        <taxon>Saccharomycotina</taxon>
        <taxon>Pichiomycetes</taxon>
        <taxon>Metschnikowiaceae</taxon>
        <taxon>Sungouiella</taxon>
    </lineage>
</organism>
<dbReference type="AlphaFoldDB" id="A0A1L0BMI0"/>
<gene>
    <name evidence="1" type="ORF">SAMEA4029009_CIC11G00000002095</name>
</gene>
<name>A0A1L0BMI0_9ASCO</name>
<dbReference type="Proteomes" id="UP000182259">
    <property type="component" value="Chromosome II"/>
</dbReference>